<comment type="caution">
    <text evidence="1">The sequence shown here is derived from an EMBL/GenBank/DDBJ whole genome shotgun (WGS) entry which is preliminary data.</text>
</comment>
<proteinExistence type="predicted"/>
<reference evidence="2" key="1">
    <citation type="journal article" date="2022" name="Nat. Commun.">
        <title>Chromosome evolution and the genetic basis of agronomically important traits in greater yam.</title>
        <authorList>
            <person name="Bredeson J.V."/>
            <person name="Lyons J.B."/>
            <person name="Oniyinde I.O."/>
            <person name="Okereke N.R."/>
            <person name="Kolade O."/>
            <person name="Nnabue I."/>
            <person name="Nwadili C.O."/>
            <person name="Hribova E."/>
            <person name="Parker M."/>
            <person name="Nwogha J."/>
            <person name="Shu S."/>
            <person name="Carlson J."/>
            <person name="Kariba R."/>
            <person name="Muthemba S."/>
            <person name="Knop K."/>
            <person name="Barton G.J."/>
            <person name="Sherwood A.V."/>
            <person name="Lopez-Montes A."/>
            <person name="Asiedu R."/>
            <person name="Jamnadass R."/>
            <person name="Muchugi A."/>
            <person name="Goodstein D."/>
            <person name="Egesi C.N."/>
            <person name="Featherston J."/>
            <person name="Asfaw A."/>
            <person name="Simpson G.G."/>
            <person name="Dolezel J."/>
            <person name="Hendre P.S."/>
            <person name="Van Deynze A."/>
            <person name="Kumar P.L."/>
            <person name="Obidiegwu J.E."/>
            <person name="Bhattacharjee R."/>
            <person name="Rokhsar D.S."/>
        </authorList>
    </citation>
    <scope>NUCLEOTIDE SEQUENCE [LARGE SCALE GENOMIC DNA]</scope>
    <source>
        <strain evidence="2">cv. TDa95/00328</strain>
    </source>
</reference>
<accession>A0ACB7UMF2</accession>
<evidence type="ECO:0000313" key="2">
    <source>
        <dbReference type="Proteomes" id="UP000827976"/>
    </source>
</evidence>
<gene>
    <name evidence="1" type="ORF">IHE45_15G073600</name>
</gene>
<evidence type="ECO:0000313" key="1">
    <source>
        <dbReference type="EMBL" id="KAH7661576.1"/>
    </source>
</evidence>
<name>A0ACB7UMF2_DIOAL</name>
<organism evidence="1 2">
    <name type="scientific">Dioscorea alata</name>
    <name type="common">Purple yam</name>
    <dbReference type="NCBI Taxonomy" id="55571"/>
    <lineage>
        <taxon>Eukaryota</taxon>
        <taxon>Viridiplantae</taxon>
        <taxon>Streptophyta</taxon>
        <taxon>Embryophyta</taxon>
        <taxon>Tracheophyta</taxon>
        <taxon>Spermatophyta</taxon>
        <taxon>Magnoliopsida</taxon>
        <taxon>Liliopsida</taxon>
        <taxon>Dioscoreales</taxon>
        <taxon>Dioscoreaceae</taxon>
        <taxon>Dioscorea</taxon>
    </lineage>
</organism>
<dbReference type="Proteomes" id="UP000827976">
    <property type="component" value="Chromosome 15"/>
</dbReference>
<dbReference type="EMBL" id="CM037025">
    <property type="protein sequence ID" value="KAH7661576.1"/>
    <property type="molecule type" value="Genomic_DNA"/>
</dbReference>
<sequence length="1023" mass="112132">MESMGSENGSDGAEEGGERGMPARSASMALVVHEAREPCVGMEFESAEDAWGFYNEYACRVGFGTRISVYQRSRKDGSITARQFVCSKEGFRTPRRNRDGGEGEVRPRRSRAVTRVGCKAMIRVKKQENGRWFVSKLEVTHNHDLVSPNLAHCHRSRRLLSESGRSPVFGFRGGRSLAPANGEVNQGLLTYHEVSEQSSGGWIGNGIVDCLKRMQVEESGFFLAMQEDDGNGDELNKGNVFWADERCRMAYKWFGDVVIFDMSCKKNQYRVPFACFSGFNHHRQPVLFGCALLVDDSESSLVWLFKALLSAMSGRQPVSVVVDLDWSVEAAVHQVFPNARCRFCKWHILKEARESLSHVFDEHESFEGELHECVNAEMVDEFEFHWNSLVTRFSLGGNEWIQSVYGCRHQWVPAYLRSTFFAEFAPSRKCECKSSLFEGFISAETNSQVFIQQCEKALDCRYEKEVKAEFDTTYAIPILKTLWPMEKQGSETYTSKIFKKFQDELTQSIGFTADKVNDEGDTGIYQVVKPGEEHKVYKVVFNAPQIRASCSCQMFEYCGILCRHILKVFSAANVQALPSHYILKRWTRNARSEGENDSSNGVIAVEVNVESQDKDMGIPQSLTWRYNSLCREAMKFVEDGATSPEIYSIALRALKEAVEKVAMAKQKDEKIEPADIVPNEMLVQASRIELQDTLRAVKSVSSDKVGLVTYFSPLSEVAKTTVSQEFRQKQPLEEGQLLQPPCNLLLVPTLPSSSHLLSAAAPLALKTSNGNFDGSTPVLVSLSSGNFSKEDSYHGQANSQPSPGCPAIQIGQTSTTPVFSGNTANTGSSETQLMAVPMTLFVPLFSNSSTPSSGAGTNSNIALIAPAPTIQADANRSCPSQALSPSQTNSPVGTLQKGAQPLASSEPLTNSVRATAIAAGARIASPTAAASIIKAMQLKTPIHIKAGASSPARSTSPSDLGSPVLKPSSLPTDTSMVQNVLMDQGLNAGNSSSAVESPGERGMDFTDSSDDEEMTNAGDQHAT</sequence>
<keyword evidence="2" id="KW-1185">Reference proteome</keyword>
<protein>
    <submittedName>
        <fullName evidence="1">FHY3/FAR1 family protein</fullName>
    </submittedName>
</protein>